<dbReference type="EMBL" id="CAUOFW020002669">
    <property type="protein sequence ID" value="CAK9155282.1"/>
    <property type="molecule type" value="Genomic_DNA"/>
</dbReference>
<sequence length="223" mass="25456">MLRTTWDPRELFEQERLKAFHWSKAPLLSVLINNFLQAIIFQDVEEQQNFDCVMDIKGKTKVEDEGRLMESNFVYDLKDLNSFLDPHDELLLNKLREFEDAFYVSKSLMLEEARMGLFMEQHDKGEMEILYGNWEGERAFNEFSLAINCGVNLEGKMSKQKPGDGILVPSSLSIDLPPQSPIVSPIPNSISASISTKNENSRTFIGSINSRCGVLFIPKRGKT</sequence>
<organism evidence="1 2">
    <name type="scientific">Ilex paraguariensis</name>
    <name type="common">yerba mate</name>
    <dbReference type="NCBI Taxonomy" id="185542"/>
    <lineage>
        <taxon>Eukaryota</taxon>
        <taxon>Viridiplantae</taxon>
        <taxon>Streptophyta</taxon>
        <taxon>Embryophyta</taxon>
        <taxon>Tracheophyta</taxon>
        <taxon>Spermatophyta</taxon>
        <taxon>Magnoliopsida</taxon>
        <taxon>eudicotyledons</taxon>
        <taxon>Gunneridae</taxon>
        <taxon>Pentapetalae</taxon>
        <taxon>asterids</taxon>
        <taxon>campanulids</taxon>
        <taxon>Aquifoliales</taxon>
        <taxon>Aquifoliaceae</taxon>
        <taxon>Ilex</taxon>
    </lineage>
</organism>
<dbReference type="AlphaFoldDB" id="A0ABC8SEH4"/>
<gene>
    <name evidence="1" type="ORF">ILEXP_LOCUS23681</name>
</gene>
<keyword evidence="2" id="KW-1185">Reference proteome</keyword>
<name>A0ABC8SEH4_9AQUA</name>
<accession>A0ABC8SEH4</accession>
<protein>
    <submittedName>
        <fullName evidence="1">Uncharacterized protein</fullName>
    </submittedName>
</protein>
<comment type="caution">
    <text evidence="1">The sequence shown here is derived from an EMBL/GenBank/DDBJ whole genome shotgun (WGS) entry which is preliminary data.</text>
</comment>
<dbReference type="Proteomes" id="UP001642360">
    <property type="component" value="Unassembled WGS sequence"/>
</dbReference>
<evidence type="ECO:0000313" key="2">
    <source>
        <dbReference type="Proteomes" id="UP001642360"/>
    </source>
</evidence>
<evidence type="ECO:0000313" key="1">
    <source>
        <dbReference type="EMBL" id="CAK9155282.1"/>
    </source>
</evidence>
<proteinExistence type="predicted"/>
<reference evidence="1 2" key="1">
    <citation type="submission" date="2024-02" db="EMBL/GenBank/DDBJ databases">
        <authorList>
            <person name="Vignale AGUSTIN F."/>
            <person name="Sosa J E."/>
            <person name="Modenutti C."/>
        </authorList>
    </citation>
    <scope>NUCLEOTIDE SEQUENCE [LARGE SCALE GENOMIC DNA]</scope>
</reference>